<dbReference type="KEGG" id="aly:9313474"/>
<dbReference type="HOGENOM" id="CLU_2336501_0_0_1"/>
<gene>
    <name evidence="2" type="ORF">ARALYDRAFT_665265</name>
</gene>
<reference evidence="3" key="1">
    <citation type="journal article" date="2011" name="Nat. Genet.">
        <title>The Arabidopsis lyrata genome sequence and the basis of rapid genome size change.</title>
        <authorList>
            <person name="Hu T.T."/>
            <person name="Pattyn P."/>
            <person name="Bakker E.G."/>
            <person name="Cao J."/>
            <person name="Cheng J.-F."/>
            <person name="Clark R.M."/>
            <person name="Fahlgren N."/>
            <person name="Fawcett J.A."/>
            <person name="Grimwood J."/>
            <person name="Gundlach H."/>
            <person name="Haberer G."/>
            <person name="Hollister J.D."/>
            <person name="Ossowski S."/>
            <person name="Ottilar R.P."/>
            <person name="Salamov A.A."/>
            <person name="Schneeberger K."/>
            <person name="Spannagl M."/>
            <person name="Wang X."/>
            <person name="Yang L."/>
            <person name="Nasrallah M.E."/>
            <person name="Bergelson J."/>
            <person name="Carrington J.C."/>
            <person name="Gaut B.S."/>
            <person name="Schmutz J."/>
            <person name="Mayer K.F.X."/>
            <person name="Van de Peer Y."/>
            <person name="Grigoriev I.V."/>
            <person name="Nordborg M."/>
            <person name="Weigel D."/>
            <person name="Guo Y.-L."/>
        </authorList>
    </citation>
    <scope>NUCLEOTIDE SEQUENCE [LARGE SCALE GENOMIC DNA]</scope>
    <source>
        <strain evidence="3">cv. MN47</strain>
    </source>
</reference>
<feature type="transmembrane region" description="Helical" evidence="1">
    <location>
        <begin position="27"/>
        <end position="50"/>
    </location>
</feature>
<evidence type="ECO:0000313" key="2">
    <source>
        <dbReference type="EMBL" id="EFH53665.1"/>
    </source>
</evidence>
<accession>D7LMM2</accession>
<dbReference type="Proteomes" id="UP000008694">
    <property type="component" value="Unassembled WGS sequence"/>
</dbReference>
<dbReference type="Gramene" id="Al_scaffold_0005_1300">
    <property type="protein sequence ID" value="Al_scaffold_0005_1300"/>
    <property type="gene ID" value="Al_scaffold_0005_1300"/>
</dbReference>
<evidence type="ECO:0000256" key="1">
    <source>
        <dbReference type="SAM" id="Phobius"/>
    </source>
</evidence>
<name>D7LMM2_ARALL</name>
<keyword evidence="1" id="KW-0472">Membrane</keyword>
<organism evidence="3">
    <name type="scientific">Arabidopsis lyrata subsp. lyrata</name>
    <name type="common">Lyre-leaved rock-cress</name>
    <dbReference type="NCBI Taxonomy" id="81972"/>
    <lineage>
        <taxon>Eukaryota</taxon>
        <taxon>Viridiplantae</taxon>
        <taxon>Streptophyta</taxon>
        <taxon>Embryophyta</taxon>
        <taxon>Tracheophyta</taxon>
        <taxon>Spermatophyta</taxon>
        <taxon>Magnoliopsida</taxon>
        <taxon>eudicotyledons</taxon>
        <taxon>Gunneridae</taxon>
        <taxon>Pentapetalae</taxon>
        <taxon>rosids</taxon>
        <taxon>malvids</taxon>
        <taxon>Brassicales</taxon>
        <taxon>Brassicaceae</taxon>
        <taxon>Camelineae</taxon>
        <taxon>Arabidopsis</taxon>
    </lineage>
</organism>
<evidence type="ECO:0000313" key="3">
    <source>
        <dbReference type="Proteomes" id="UP000008694"/>
    </source>
</evidence>
<dbReference type="AlphaFoldDB" id="D7LMM2"/>
<dbReference type="EMBL" id="GL348717">
    <property type="protein sequence ID" value="EFH53665.1"/>
    <property type="molecule type" value="Genomic_DNA"/>
</dbReference>
<proteinExistence type="predicted"/>
<keyword evidence="3" id="KW-1185">Reference proteome</keyword>
<dbReference type="OrthoDB" id="10422537at2759"/>
<keyword evidence="1" id="KW-1133">Transmembrane helix</keyword>
<keyword evidence="1" id="KW-0812">Transmembrane</keyword>
<protein>
    <submittedName>
        <fullName evidence="2">Predicted protein</fullName>
    </submittedName>
</protein>
<sequence length="98" mass="11321">MIHLKNAANVDAHLLLFKSNLYDFCHYSILSVQFCLIIMSKLMAFSLFGVDDNTRAPNHRYQIPKMRTWREHDGIAFGFNLLEKISSTIGAKDKDPFE</sequence>